<accession>A5DS81</accession>
<dbReference type="InterPro" id="IPR001138">
    <property type="entry name" value="Zn2Cys6_DnaBD"/>
</dbReference>
<dbReference type="Pfam" id="PF00172">
    <property type="entry name" value="Zn_clus"/>
    <property type="match status" value="1"/>
</dbReference>
<evidence type="ECO:0000313" key="12">
    <source>
        <dbReference type="Proteomes" id="UP000001996"/>
    </source>
</evidence>
<feature type="compositionally biased region" description="Polar residues" evidence="8">
    <location>
        <begin position="44"/>
        <end position="56"/>
    </location>
</feature>
<feature type="transmembrane region" description="Helical" evidence="9">
    <location>
        <begin position="619"/>
        <end position="642"/>
    </location>
</feature>
<dbReference type="GeneID" id="5234849"/>
<feature type="compositionally biased region" description="Low complexity" evidence="8">
    <location>
        <begin position="912"/>
        <end position="923"/>
    </location>
</feature>
<proteinExistence type="predicted"/>
<feature type="region of interest" description="Disordered" evidence="8">
    <location>
        <begin position="1"/>
        <end position="76"/>
    </location>
</feature>
<dbReference type="KEGG" id="lel:PVL30_000211"/>
<dbReference type="InterPro" id="IPR051711">
    <property type="entry name" value="Stress_Response_Reg"/>
</dbReference>
<feature type="region of interest" description="Disordered" evidence="8">
    <location>
        <begin position="858"/>
        <end position="937"/>
    </location>
</feature>
<evidence type="ECO:0000256" key="7">
    <source>
        <dbReference type="ARBA" id="ARBA00023242"/>
    </source>
</evidence>
<gene>
    <name evidence="11" type="ORF">LELG_00217</name>
</gene>
<feature type="domain" description="Zn(2)-C6 fungal-type" evidence="10">
    <location>
        <begin position="77"/>
        <end position="106"/>
    </location>
</feature>
<dbReference type="CDD" id="cd12148">
    <property type="entry name" value="fungal_TF_MHR"/>
    <property type="match status" value="1"/>
</dbReference>
<dbReference type="FunCoup" id="A5DS81">
    <property type="interactions" value="282"/>
</dbReference>
<keyword evidence="12" id="KW-1185">Reference proteome</keyword>
<feature type="compositionally biased region" description="Low complexity" evidence="8">
    <location>
        <begin position="1"/>
        <end position="28"/>
    </location>
</feature>
<name>A5DS81_LODEL</name>
<dbReference type="SMART" id="SM00906">
    <property type="entry name" value="Fungal_trans"/>
    <property type="match status" value="1"/>
</dbReference>
<sequence>MSDNNNNNNNHYNQNNSTNHNTTATTNNKSSPPKKQDRQDSHDSGVSPTQPFSASPSVPVATKKATSENKRRRVTRACDTCRSKKVKCDGRQPCIHCTVYSFRCTYDEPNIRNKRTTAIPKPAEPNVAALQVAAQAAAATGTRNYSLNGVPIDSLPTKNLVIAQQIIGTLLPKLQINLFDQNVKFDLDRFQKATQYMELKQSLISSGLNEIVDLMQDPNANIPLALAPTQAHPKRLSISLQSDDSAVPPSPCEIKLDLPSKERTLELIFTTWTKACVLFRFYHRPSLLEEIDLLYSLDPSQYGDRQQKFLPFLYSSLACGSLFSKTPYTQSTANDSLEDDGFKYFLEARKLIDISNVGDTNSIQTIIMMIIYLQCSARLSTCYSYIGIALRSALKEGLHRNLSVFQNSKRKLDPIEVDTRKRMFYTIYKMDIYINSLLGLPRSLAEDEFDQEIPVDLDDENITRTGYDFEKQNGKLSSAGCANHHTRLMFIMSHIIKKLYPVKVVHSAESSGSDDIHQNVTELEMELKVWLNNLPQELQPTDPNSNKIDVPKRFVLANCYLQLAFLNCQIMLYRPFIHYISDSRSGNASDPRSLIRGRNCIKIARMVVKLANKMIDEKLLIGTYWFSMYTIFFSIACLVYYYHFTSSRSNNGLGANYAGVLFDDDLNIDIVRKDIEIGKKVLDCLKNSSNSSLRIYNILNTLFEQLNRKTASRSLVRKPINEQLPVANEAILQEQAEKLQSSNVQATFQNFDNNNQYYQSNKRDDLGQLFKNHNLARFHAHSEIPQEVTNIAKMGPGKDEENQEVGGNSGAALGSNYIPGVFDKLDAQIFGKILPPYMAEKNEMLNNIHQMHNRQPGEIQGQMHGQSGEQDHVQQQGQQQQKLKEEQNYFPNEQYTGDGMSHQNFNQSTGVPAYQPQPQAQNQSTEPNSNDINSGISDDILDFDEIIAQLNGVDGYADGTNSIDYLAPF</sequence>
<dbReference type="GO" id="GO:0045944">
    <property type="term" value="P:positive regulation of transcription by RNA polymerase II"/>
    <property type="evidence" value="ECO:0007669"/>
    <property type="project" value="TreeGrafter"/>
</dbReference>
<dbReference type="AlphaFoldDB" id="A5DS81"/>
<dbReference type="CDD" id="cd00067">
    <property type="entry name" value="GAL4"/>
    <property type="match status" value="1"/>
</dbReference>
<dbReference type="Pfam" id="PF04082">
    <property type="entry name" value="Fungal_trans"/>
    <property type="match status" value="1"/>
</dbReference>
<feature type="compositionally biased region" description="Polar residues" evidence="8">
    <location>
        <begin position="889"/>
        <end position="910"/>
    </location>
</feature>
<keyword evidence="2" id="KW-0479">Metal-binding</keyword>
<keyword evidence="5" id="KW-0238">DNA-binding</keyword>
<dbReference type="SUPFAM" id="SSF57701">
    <property type="entry name" value="Zn2/Cys6 DNA-binding domain"/>
    <property type="match status" value="1"/>
</dbReference>
<dbReference type="SMART" id="SM00066">
    <property type="entry name" value="GAL4"/>
    <property type="match status" value="1"/>
</dbReference>
<dbReference type="OrthoDB" id="422427at2759"/>
<keyword evidence="4" id="KW-0805">Transcription regulation</keyword>
<keyword evidence="7" id="KW-0539">Nucleus</keyword>
<dbReference type="eggNOG" id="ENOG502QSY2">
    <property type="taxonomic scope" value="Eukaryota"/>
</dbReference>
<dbReference type="OMA" id="DQGFQYF"/>
<dbReference type="Gene3D" id="4.10.240.10">
    <property type="entry name" value="Zn(2)-C6 fungal-type DNA-binding domain"/>
    <property type="match status" value="1"/>
</dbReference>
<dbReference type="InParanoid" id="A5DS81"/>
<feature type="compositionally biased region" description="Basic and acidic residues" evidence="8">
    <location>
        <begin position="34"/>
        <end position="43"/>
    </location>
</feature>
<evidence type="ECO:0000256" key="2">
    <source>
        <dbReference type="ARBA" id="ARBA00022723"/>
    </source>
</evidence>
<feature type="compositionally biased region" description="Polar residues" evidence="8">
    <location>
        <begin position="924"/>
        <end position="936"/>
    </location>
</feature>
<reference evidence="11 12" key="1">
    <citation type="journal article" date="2009" name="Nature">
        <title>Evolution of pathogenicity and sexual reproduction in eight Candida genomes.</title>
        <authorList>
            <person name="Butler G."/>
            <person name="Rasmussen M.D."/>
            <person name="Lin M.F."/>
            <person name="Santos M.A."/>
            <person name="Sakthikumar S."/>
            <person name="Munro C.A."/>
            <person name="Rheinbay E."/>
            <person name="Grabherr M."/>
            <person name="Forche A."/>
            <person name="Reedy J.L."/>
            <person name="Agrafioti I."/>
            <person name="Arnaud M.B."/>
            <person name="Bates S."/>
            <person name="Brown A.J."/>
            <person name="Brunke S."/>
            <person name="Costanzo M.C."/>
            <person name="Fitzpatrick D.A."/>
            <person name="de Groot P.W."/>
            <person name="Harris D."/>
            <person name="Hoyer L.L."/>
            <person name="Hube B."/>
            <person name="Klis F.M."/>
            <person name="Kodira C."/>
            <person name="Lennard N."/>
            <person name="Logue M.E."/>
            <person name="Martin R."/>
            <person name="Neiman A.M."/>
            <person name="Nikolaou E."/>
            <person name="Quail M.A."/>
            <person name="Quinn J."/>
            <person name="Santos M.C."/>
            <person name="Schmitzberger F.F."/>
            <person name="Sherlock G."/>
            <person name="Shah P."/>
            <person name="Silverstein K.A."/>
            <person name="Skrzypek M.S."/>
            <person name="Soll D."/>
            <person name="Staggs R."/>
            <person name="Stansfield I."/>
            <person name="Stumpf M.P."/>
            <person name="Sudbery P.E."/>
            <person name="Srikantha T."/>
            <person name="Zeng Q."/>
            <person name="Berman J."/>
            <person name="Berriman M."/>
            <person name="Heitman J."/>
            <person name="Gow N.A."/>
            <person name="Lorenz M.C."/>
            <person name="Birren B.W."/>
            <person name="Kellis M."/>
            <person name="Cuomo C.A."/>
        </authorList>
    </citation>
    <scope>NUCLEOTIDE SEQUENCE [LARGE SCALE GENOMIC DNA]</scope>
    <source>
        <strain evidence="12">ATCC 11503 / BCRC 21390 / CBS 2605 / JCM 1781 / NBRC 1676 / NRRL YB-4239</strain>
    </source>
</reference>
<comment type="subcellular location">
    <subcellularLocation>
        <location evidence="1">Nucleus</location>
    </subcellularLocation>
</comment>
<dbReference type="GO" id="GO:0000981">
    <property type="term" value="F:DNA-binding transcription factor activity, RNA polymerase II-specific"/>
    <property type="evidence" value="ECO:0007669"/>
    <property type="project" value="InterPro"/>
</dbReference>
<dbReference type="GO" id="GO:0043565">
    <property type="term" value="F:sequence-specific DNA binding"/>
    <property type="evidence" value="ECO:0007669"/>
    <property type="project" value="TreeGrafter"/>
</dbReference>
<evidence type="ECO:0000259" key="10">
    <source>
        <dbReference type="PROSITE" id="PS50048"/>
    </source>
</evidence>
<dbReference type="PANTHER" id="PTHR47540:SF1">
    <property type="entry name" value="ACTIVATOR OF STRESS GENES 1-RELATED"/>
    <property type="match status" value="1"/>
</dbReference>
<dbReference type="GO" id="GO:0005634">
    <property type="term" value="C:nucleus"/>
    <property type="evidence" value="ECO:0007669"/>
    <property type="project" value="UniProtKB-SubCell"/>
</dbReference>
<evidence type="ECO:0000256" key="9">
    <source>
        <dbReference type="SAM" id="Phobius"/>
    </source>
</evidence>
<dbReference type="InterPro" id="IPR036864">
    <property type="entry name" value="Zn2-C6_fun-type_DNA-bd_sf"/>
</dbReference>
<dbReference type="Proteomes" id="UP000001996">
    <property type="component" value="Unassembled WGS sequence"/>
</dbReference>
<dbReference type="VEuPathDB" id="FungiDB:LELG_00217"/>
<dbReference type="PANTHER" id="PTHR47540">
    <property type="entry name" value="THIAMINE REPRESSIBLE GENES REGULATORY PROTEIN THI5"/>
    <property type="match status" value="1"/>
</dbReference>
<feature type="compositionally biased region" description="Low complexity" evidence="8">
    <location>
        <begin position="865"/>
        <end position="881"/>
    </location>
</feature>
<organism evidence="11 12">
    <name type="scientific">Lodderomyces elongisporus (strain ATCC 11503 / CBS 2605 / JCM 1781 / NBRC 1676 / NRRL YB-4239)</name>
    <name type="common">Yeast</name>
    <name type="synonym">Saccharomyces elongisporus</name>
    <dbReference type="NCBI Taxonomy" id="379508"/>
    <lineage>
        <taxon>Eukaryota</taxon>
        <taxon>Fungi</taxon>
        <taxon>Dikarya</taxon>
        <taxon>Ascomycota</taxon>
        <taxon>Saccharomycotina</taxon>
        <taxon>Pichiomycetes</taxon>
        <taxon>Debaryomycetaceae</taxon>
        <taxon>Candida/Lodderomyces clade</taxon>
        <taxon>Lodderomyces</taxon>
    </lineage>
</organism>
<evidence type="ECO:0000256" key="3">
    <source>
        <dbReference type="ARBA" id="ARBA00022833"/>
    </source>
</evidence>
<dbReference type="HOGENOM" id="CLU_010084_1_0_1"/>
<keyword evidence="3" id="KW-0862">Zinc</keyword>
<evidence type="ECO:0000256" key="5">
    <source>
        <dbReference type="ARBA" id="ARBA00023125"/>
    </source>
</evidence>
<dbReference type="PROSITE" id="PS50048">
    <property type="entry name" value="ZN2_CY6_FUNGAL_2"/>
    <property type="match status" value="1"/>
</dbReference>
<keyword evidence="9" id="KW-1133">Transmembrane helix</keyword>
<dbReference type="GO" id="GO:0008270">
    <property type="term" value="F:zinc ion binding"/>
    <property type="evidence" value="ECO:0007669"/>
    <property type="project" value="InterPro"/>
</dbReference>
<evidence type="ECO:0000256" key="6">
    <source>
        <dbReference type="ARBA" id="ARBA00023163"/>
    </source>
</evidence>
<dbReference type="InterPro" id="IPR007219">
    <property type="entry name" value="XnlR_reg_dom"/>
</dbReference>
<evidence type="ECO:0000256" key="4">
    <source>
        <dbReference type="ARBA" id="ARBA00023015"/>
    </source>
</evidence>
<keyword evidence="9" id="KW-0472">Membrane</keyword>
<keyword evidence="9" id="KW-0812">Transmembrane</keyword>
<evidence type="ECO:0000256" key="1">
    <source>
        <dbReference type="ARBA" id="ARBA00004123"/>
    </source>
</evidence>
<dbReference type="PROSITE" id="PS00463">
    <property type="entry name" value="ZN2_CY6_FUNGAL_1"/>
    <property type="match status" value="1"/>
</dbReference>
<evidence type="ECO:0000256" key="8">
    <source>
        <dbReference type="SAM" id="MobiDB-lite"/>
    </source>
</evidence>
<dbReference type="STRING" id="379508.A5DS81"/>
<keyword evidence="6" id="KW-0804">Transcription</keyword>
<dbReference type="GO" id="GO:0006351">
    <property type="term" value="P:DNA-templated transcription"/>
    <property type="evidence" value="ECO:0007669"/>
    <property type="project" value="InterPro"/>
</dbReference>
<evidence type="ECO:0000313" key="11">
    <source>
        <dbReference type="EMBL" id="EDK42039.1"/>
    </source>
</evidence>
<protein>
    <recommendedName>
        <fullName evidence="10">Zn(2)-C6 fungal-type domain-containing protein</fullName>
    </recommendedName>
</protein>
<dbReference type="EMBL" id="CH981524">
    <property type="protein sequence ID" value="EDK42039.1"/>
    <property type="molecule type" value="Genomic_DNA"/>
</dbReference>